<dbReference type="GO" id="GO:0046964">
    <property type="term" value="F:3'-phosphoadenosine 5'-phosphosulfate transmembrane transporter activity"/>
    <property type="evidence" value="ECO:0007669"/>
    <property type="project" value="TreeGrafter"/>
</dbReference>
<evidence type="ECO:0000256" key="4">
    <source>
        <dbReference type="ARBA" id="ARBA00022692"/>
    </source>
</evidence>
<feature type="transmembrane region" description="Helical" evidence="8">
    <location>
        <begin position="139"/>
        <end position="158"/>
    </location>
</feature>
<evidence type="ECO:0000256" key="7">
    <source>
        <dbReference type="ARBA" id="ARBA00039668"/>
    </source>
</evidence>
<feature type="transmembrane region" description="Helical" evidence="8">
    <location>
        <begin position="178"/>
        <end position="202"/>
    </location>
</feature>
<evidence type="ECO:0000256" key="5">
    <source>
        <dbReference type="ARBA" id="ARBA00022989"/>
    </source>
</evidence>
<dbReference type="EMBL" id="JTDE01007484">
    <property type="protein sequence ID" value="KAF7238896.1"/>
    <property type="molecule type" value="Genomic_DNA"/>
</dbReference>
<feature type="transmembrane region" description="Helical" evidence="8">
    <location>
        <begin position="474"/>
        <end position="492"/>
    </location>
</feature>
<dbReference type="Proteomes" id="UP000822476">
    <property type="component" value="Unassembled WGS sequence"/>
</dbReference>
<keyword evidence="6 8" id="KW-0472">Membrane</keyword>
<keyword evidence="4 8" id="KW-0812">Transmembrane</keyword>
<dbReference type="GO" id="GO:0005789">
    <property type="term" value="C:endoplasmic reticulum membrane"/>
    <property type="evidence" value="ECO:0007669"/>
    <property type="project" value="TreeGrafter"/>
</dbReference>
<keyword evidence="9" id="KW-0732">Signal</keyword>
<proteinExistence type="inferred from homology"/>
<gene>
    <name evidence="10" type="ORF">EG68_10952</name>
</gene>
<evidence type="ECO:0000256" key="9">
    <source>
        <dbReference type="SAM" id="SignalP"/>
    </source>
</evidence>
<dbReference type="Pfam" id="PF08449">
    <property type="entry name" value="UAA"/>
    <property type="match status" value="2"/>
</dbReference>
<accession>A0A8S9YIA1</accession>
<sequence length="511" mass="57556">MILLFVTLFVWLPEMVVSDKTLDQRINLEPPVFAWVYRLVLNSLGYLVIFLPLLVFRAYLSQNDRMDVMLSSKLPCLPACVRKCFVPDVIQEPGLPLPVTSGASLHKLVNVRMVAWFNRAQSLLGLNVEAGTRTANQHYTLLAFCVIGLQFSYVLWGIMQERIMTRDYNGVMFGNSQFLVFCNRLTTLFVVVPIHLLPLGIVANPLQPGRRAPLFEFSYASISNILSSWCQYEALKYVSFPTQAMASRGGPGFYRVACTSTAQIRLWIKCNSWSPVVIIISWVLSKACKVIPVMLMGTCIQRRFYTRSEYATAILITVGLNLFLLSDAPEKDHHVTSSREHMYGLSGAFLILCYMLLDSFTSNWQDRMFQKYSLSPLQVMLTVMAGVNFWSVLLTFIPLVQQDGILSSLHFGFEHHEFMLDVCLSATCSAIGQLFIFLTIANFGPATFALIMTLRMGLSILLSCLLFHHALSSAGILGVILVFFALFLRIYLRTTKNTTVLPASPQLPVRK</sequence>
<name>A0A8S9YIA1_9TREM</name>
<evidence type="ECO:0000256" key="8">
    <source>
        <dbReference type="SAM" id="Phobius"/>
    </source>
</evidence>
<dbReference type="OrthoDB" id="10035043at2759"/>
<feature type="transmembrane region" description="Helical" evidence="8">
    <location>
        <begin position="34"/>
        <end position="56"/>
    </location>
</feature>
<evidence type="ECO:0000256" key="6">
    <source>
        <dbReference type="ARBA" id="ARBA00023136"/>
    </source>
</evidence>
<evidence type="ECO:0000256" key="1">
    <source>
        <dbReference type="ARBA" id="ARBA00004141"/>
    </source>
</evidence>
<dbReference type="AlphaFoldDB" id="A0A8S9YIA1"/>
<protein>
    <recommendedName>
        <fullName evidence="7">Adenosine 3'-phospho 5'-phosphosulfate transporter 1</fullName>
    </recommendedName>
</protein>
<dbReference type="InterPro" id="IPR013657">
    <property type="entry name" value="SCL35B1-4/HUT1"/>
</dbReference>
<feature type="chain" id="PRO_5035747625" description="Adenosine 3'-phospho 5'-phosphosulfate transporter 1" evidence="9">
    <location>
        <begin position="19"/>
        <end position="511"/>
    </location>
</feature>
<comment type="similarity">
    <text evidence="2">Belongs to the nucleotide-sugar transporter family. SLC35B subfamily.</text>
</comment>
<evidence type="ECO:0000313" key="11">
    <source>
        <dbReference type="Proteomes" id="UP000822476"/>
    </source>
</evidence>
<comment type="subcellular location">
    <subcellularLocation>
        <location evidence="1">Membrane</location>
        <topology evidence="1">Multi-pass membrane protein</topology>
    </subcellularLocation>
</comment>
<organism evidence="10 11">
    <name type="scientific">Paragonimus skrjabini miyazakii</name>
    <dbReference type="NCBI Taxonomy" id="59628"/>
    <lineage>
        <taxon>Eukaryota</taxon>
        <taxon>Metazoa</taxon>
        <taxon>Spiralia</taxon>
        <taxon>Lophotrochozoa</taxon>
        <taxon>Platyhelminthes</taxon>
        <taxon>Trematoda</taxon>
        <taxon>Digenea</taxon>
        <taxon>Plagiorchiida</taxon>
        <taxon>Troglotremata</taxon>
        <taxon>Troglotrematidae</taxon>
        <taxon>Paragonimus</taxon>
    </lineage>
</organism>
<keyword evidence="5 8" id="KW-1133">Transmembrane helix</keyword>
<feature type="signal peptide" evidence="9">
    <location>
        <begin position="1"/>
        <end position="18"/>
    </location>
</feature>
<comment type="caution">
    <text evidence="10">The sequence shown here is derived from an EMBL/GenBank/DDBJ whole genome shotgun (WGS) entry which is preliminary data.</text>
</comment>
<dbReference type="PANTHER" id="PTHR10778">
    <property type="entry name" value="SOLUTE CARRIER FAMILY 35 MEMBER B"/>
    <property type="match status" value="1"/>
</dbReference>
<dbReference type="GO" id="GO:0000139">
    <property type="term" value="C:Golgi membrane"/>
    <property type="evidence" value="ECO:0007669"/>
    <property type="project" value="TreeGrafter"/>
</dbReference>
<feature type="transmembrane region" description="Helical" evidence="8">
    <location>
        <begin position="310"/>
        <end position="329"/>
    </location>
</feature>
<keyword evidence="11" id="KW-1185">Reference proteome</keyword>
<dbReference type="PANTHER" id="PTHR10778:SF13">
    <property type="entry name" value="ADENOSINE 3'-PHOSPHO 5'-PHOSPHOSULFATE TRANSPORTER 1"/>
    <property type="match status" value="1"/>
</dbReference>
<keyword evidence="3" id="KW-0813">Transport</keyword>
<evidence type="ECO:0000256" key="2">
    <source>
        <dbReference type="ARBA" id="ARBA00010694"/>
    </source>
</evidence>
<reference evidence="10" key="1">
    <citation type="submission" date="2019-07" db="EMBL/GenBank/DDBJ databases">
        <title>Annotation for the trematode Paragonimus miyazaki's.</title>
        <authorList>
            <person name="Choi Y.-J."/>
        </authorList>
    </citation>
    <scope>NUCLEOTIDE SEQUENCE</scope>
    <source>
        <strain evidence="10">Japan</strain>
    </source>
</reference>
<feature type="transmembrane region" description="Helical" evidence="8">
    <location>
        <begin position="341"/>
        <end position="357"/>
    </location>
</feature>
<evidence type="ECO:0000313" key="10">
    <source>
        <dbReference type="EMBL" id="KAF7238896.1"/>
    </source>
</evidence>
<evidence type="ECO:0000256" key="3">
    <source>
        <dbReference type="ARBA" id="ARBA00022448"/>
    </source>
</evidence>